<sequence>MLSAVPHNLFRFVIALPAGLVVSGAVAGDATAQSGGGTMPMQHEHMSGTAGGPANSHNGPRSSDPVISAYQAANEKMHRDMMITFTGDADRDFVAGMIPHHQGAIDMAEVVLKYGRDPEIRKLAQEIIAAQQKEIAWMKAWLAQNSR</sequence>
<evidence type="ECO:0000259" key="2">
    <source>
        <dbReference type="Pfam" id="PF03713"/>
    </source>
</evidence>
<name>A0A380TB69_9ZZZZ</name>
<dbReference type="EMBL" id="UIDG01000112">
    <property type="protein sequence ID" value="SUS05612.1"/>
    <property type="molecule type" value="Genomic_DNA"/>
</dbReference>
<evidence type="ECO:0000256" key="1">
    <source>
        <dbReference type="SAM" id="MobiDB-lite"/>
    </source>
</evidence>
<reference evidence="3" key="1">
    <citation type="submission" date="2018-07" db="EMBL/GenBank/DDBJ databases">
        <authorList>
            <person name="Quirk P.G."/>
            <person name="Krulwich T.A."/>
        </authorList>
    </citation>
    <scope>NUCLEOTIDE SEQUENCE</scope>
</reference>
<gene>
    <name evidence="3" type="ORF">DF3PB_20080</name>
</gene>
<feature type="region of interest" description="Disordered" evidence="1">
    <location>
        <begin position="33"/>
        <end position="64"/>
    </location>
</feature>
<dbReference type="InterPro" id="IPR009078">
    <property type="entry name" value="Ferritin-like_SF"/>
</dbReference>
<dbReference type="Gene3D" id="1.20.1260.10">
    <property type="match status" value="1"/>
</dbReference>
<feature type="domain" description="DUF305" evidence="2">
    <location>
        <begin position="74"/>
        <end position="142"/>
    </location>
</feature>
<dbReference type="PANTHER" id="PTHR36933:SF1">
    <property type="entry name" value="SLL0788 PROTEIN"/>
    <property type="match status" value="1"/>
</dbReference>
<dbReference type="Pfam" id="PF03713">
    <property type="entry name" value="DUF305"/>
    <property type="match status" value="1"/>
</dbReference>
<accession>A0A380TB69</accession>
<dbReference type="PANTHER" id="PTHR36933">
    <property type="entry name" value="SLL0788 PROTEIN"/>
    <property type="match status" value="1"/>
</dbReference>
<organism evidence="3">
    <name type="scientific">metagenome</name>
    <dbReference type="NCBI Taxonomy" id="256318"/>
    <lineage>
        <taxon>unclassified sequences</taxon>
        <taxon>metagenomes</taxon>
    </lineage>
</organism>
<dbReference type="InterPro" id="IPR005183">
    <property type="entry name" value="DUF305_CopM-like"/>
</dbReference>
<dbReference type="SUPFAM" id="SSF47240">
    <property type="entry name" value="Ferritin-like"/>
    <property type="match status" value="1"/>
</dbReference>
<proteinExistence type="predicted"/>
<dbReference type="InterPro" id="IPR012347">
    <property type="entry name" value="Ferritin-like"/>
</dbReference>
<protein>
    <recommendedName>
        <fullName evidence="2">DUF305 domain-containing protein</fullName>
    </recommendedName>
</protein>
<evidence type="ECO:0000313" key="3">
    <source>
        <dbReference type="EMBL" id="SUS05612.1"/>
    </source>
</evidence>
<dbReference type="AlphaFoldDB" id="A0A380TB69"/>